<dbReference type="Proteomes" id="UP000092460">
    <property type="component" value="Unassembled WGS sequence"/>
</dbReference>
<name>A0A1B0BUK2_9MUSC</name>
<dbReference type="EnsemblMetazoa" id="GPPI040966-RA">
    <property type="protein sequence ID" value="GPPI040966-PA"/>
    <property type="gene ID" value="GPPI040966"/>
</dbReference>
<dbReference type="AlphaFoldDB" id="A0A1B0BUK2"/>
<proteinExistence type="predicted"/>
<protein>
    <submittedName>
        <fullName evidence="1">Uncharacterized protein</fullName>
    </submittedName>
</protein>
<sequence length="156" mass="17609">MHLSDRTVFETNSGFTCLVQFGDRTTYRRPAVRRGTTVALLPGFNFLKAFGARFQRANGPATCRSSEPPSQVTTILLTAETIRTPASRKYNASTETSKATTNKISWFVLPCKNLEQVDSKFFLKSIGGGLRFLVTAFAVSYTRWRWSRLKEKLSRN</sequence>
<reference evidence="1" key="2">
    <citation type="submission" date="2020-05" db="UniProtKB">
        <authorList>
            <consortium name="EnsemblMetazoa"/>
        </authorList>
    </citation>
    <scope>IDENTIFICATION</scope>
    <source>
        <strain evidence="1">IAEA</strain>
    </source>
</reference>
<dbReference type="EMBL" id="JXJN01020765">
    <property type="status" value="NOT_ANNOTATED_CDS"/>
    <property type="molecule type" value="Genomic_DNA"/>
</dbReference>
<reference evidence="2" key="1">
    <citation type="submission" date="2015-01" db="EMBL/GenBank/DDBJ databases">
        <authorList>
            <person name="Aksoy S."/>
            <person name="Warren W."/>
            <person name="Wilson R.K."/>
        </authorList>
    </citation>
    <scope>NUCLEOTIDE SEQUENCE [LARGE SCALE GENOMIC DNA]</scope>
    <source>
        <strain evidence="2">IAEA</strain>
    </source>
</reference>
<keyword evidence="2" id="KW-1185">Reference proteome</keyword>
<organism evidence="1 2">
    <name type="scientific">Glossina palpalis gambiensis</name>
    <dbReference type="NCBI Taxonomy" id="67801"/>
    <lineage>
        <taxon>Eukaryota</taxon>
        <taxon>Metazoa</taxon>
        <taxon>Ecdysozoa</taxon>
        <taxon>Arthropoda</taxon>
        <taxon>Hexapoda</taxon>
        <taxon>Insecta</taxon>
        <taxon>Pterygota</taxon>
        <taxon>Neoptera</taxon>
        <taxon>Endopterygota</taxon>
        <taxon>Diptera</taxon>
        <taxon>Brachycera</taxon>
        <taxon>Muscomorpha</taxon>
        <taxon>Hippoboscoidea</taxon>
        <taxon>Glossinidae</taxon>
        <taxon>Glossina</taxon>
    </lineage>
</organism>
<accession>A0A1B0BUK2</accession>
<evidence type="ECO:0000313" key="1">
    <source>
        <dbReference type="EnsemblMetazoa" id="GPPI040966-PA"/>
    </source>
</evidence>
<evidence type="ECO:0000313" key="2">
    <source>
        <dbReference type="Proteomes" id="UP000092460"/>
    </source>
</evidence>
<dbReference type="EMBL" id="JXJN01020766">
    <property type="status" value="NOT_ANNOTATED_CDS"/>
    <property type="molecule type" value="Genomic_DNA"/>
</dbReference>
<dbReference type="EMBL" id="JXJN01020767">
    <property type="status" value="NOT_ANNOTATED_CDS"/>
    <property type="molecule type" value="Genomic_DNA"/>
</dbReference>
<dbReference type="VEuPathDB" id="VectorBase:GPPI040966"/>